<proteinExistence type="predicted"/>
<sequence length="54" mass="6123">MHTPDKLDCELQAKRGIHEDKVYHVQSEQESTSVGGYLNTPYLNPSEAGKFFLL</sequence>
<dbReference type="AlphaFoldDB" id="A0A3P7M3F9"/>
<name>A0A3P7M3F9_DIBLA</name>
<evidence type="ECO:0000313" key="1">
    <source>
        <dbReference type="EMBL" id="VDN17923.1"/>
    </source>
</evidence>
<keyword evidence="2" id="KW-1185">Reference proteome</keyword>
<evidence type="ECO:0000313" key="2">
    <source>
        <dbReference type="Proteomes" id="UP000281553"/>
    </source>
</evidence>
<dbReference type="EMBL" id="UYRU01068668">
    <property type="protein sequence ID" value="VDN17923.1"/>
    <property type="molecule type" value="Genomic_DNA"/>
</dbReference>
<reference evidence="1 2" key="1">
    <citation type="submission" date="2018-11" db="EMBL/GenBank/DDBJ databases">
        <authorList>
            <consortium name="Pathogen Informatics"/>
        </authorList>
    </citation>
    <scope>NUCLEOTIDE SEQUENCE [LARGE SCALE GENOMIC DNA]</scope>
</reference>
<gene>
    <name evidence="1" type="ORF">DILT_LOCUS13048</name>
</gene>
<protein>
    <submittedName>
        <fullName evidence="1">Uncharacterized protein</fullName>
    </submittedName>
</protein>
<dbReference type="Proteomes" id="UP000281553">
    <property type="component" value="Unassembled WGS sequence"/>
</dbReference>
<accession>A0A3P7M3F9</accession>
<organism evidence="1 2">
    <name type="scientific">Dibothriocephalus latus</name>
    <name type="common">Fish tapeworm</name>
    <name type="synonym">Diphyllobothrium latum</name>
    <dbReference type="NCBI Taxonomy" id="60516"/>
    <lineage>
        <taxon>Eukaryota</taxon>
        <taxon>Metazoa</taxon>
        <taxon>Spiralia</taxon>
        <taxon>Lophotrochozoa</taxon>
        <taxon>Platyhelminthes</taxon>
        <taxon>Cestoda</taxon>
        <taxon>Eucestoda</taxon>
        <taxon>Diphyllobothriidea</taxon>
        <taxon>Diphyllobothriidae</taxon>
        <taxon>Dibothriocephalus</taxon>
    </lineage>
</organism>